<sequence>MDIAKKVQRNANEKELNVEIKSKENPRPESEKHYCNADHDKLKKLGFKRTREIDDEIKIRIEDLLHYKDRIGERKDVIMKNIKWQKSR</sequence>
<dbReference type="GeneID" id="41599496"/>
<dbReference type="EMBL" id="CP010868">
    <property type="protein sequence ID" value="AJM91545.1"/>
    <property type="molecule type" value="Genomic_DNA"/>
</dbReference>
<reference evidence="2 3" key="3">
    <citation type="journal article" date="2019" name="Int. J. Syst. Evol. Microbiol.">
        <title>Nitrosopumilus adriaticus sp. nov. and Nitrosopumilus piranensis sp. nov., two ammonia-oxidizing archaea from the Adriatic Sea and members of the class Nitrososphaeria.</title>
        <authorList>
            <person name="Bayer B."/>
            <person name="Vojvoda J."/>
            <person name="Reinthaler T."/>
            <person name="Reyes C."/>
            <person name="Pinto M."/>
            <person name="Herndl G.J."/>
        </authorList>
    </citation>
    <scope>NUCLEOTIDE SEQUENCE [LARGE SCALE GENOMIC DNA]</scope>
    <source>
        <strain evidence="2 3">D3C</strain>
    </source>
</reference>
<dbReference type="PATRIC" id="fig|1582439.9.peg.329"/>
<protein>
    <submittedName>
        <fullName evidence="2">Epimerase</fullName>
    </submittedName>
</protein>
<organism evidence="2 3">
    <name type="scientific">Nitrosopumilus piranensis</name>
    <dbReference type="NCBI Taxonomy" id="1582439"/>
    <lineage>
        <taxon>Archaea</taxon>
        <taxon>Nitrososphaerota</taxon>
        <taxon>Nitrososphaeria</taxon>
        <taxon>Nitrosopumilales</taxon>
        <taxon>Nitrosopumilaceae</taxon>
        <taxon>Nitrosopumilus</taxon>
    </lineage>
</organism>
<evidence type="ECO:0000313" key="2">
    <source>
        <dbReference type="EMBL" id="AJM91545.1"/>
    </source>
</evidence>
<keyword evidence="3" id="KW-1185">Reference proteome</keyword>
<feature type="region of interest" description="Disordered" evidence="1">
    <location>
        <begin position="1"/>
        <end position="34"/>
    </location>
</feature>
<evidence type="ECO:0000256" key="1">
    <source>
        <dbReference type="SAM" id="MobiDB-lite"/>
    </source>
</evidence>
<dbReference type="RefSeq" id="WP_237087689.1">
    <property type="nucleotide sequence ID" value="NZ_CP010868.1"/>
</dbReference>
<dbReference type="Proteomes" id="UP000032027">
    <property type="component" value="Chromosome"/>
</dbReference>
<dbReference type="STRING" id="1582439.NPIRD3C_0327"/>
<dbReference type="HOGENOM" id="CLU_2461621_0_0_2"/>
<name>A0A0C5BX97_9ARCH</name>
<dbReference type="KEGG" id="nid:NPIRD3C_0327"/>
<gene>
    <name evidence="2" type="ORF">NPIRD3C_0327</name>
</gene>
<dbReference type="Gene3D" id="3.90.25.10">
    <property type="entry name" value="UDP-galactose 4-epimerase, domain 1"/>
    <property type="match status" value="1"/>
</dbReference>
<evidence type="ECO:0000313" key="3">
    <source>
        <dbReference type="Proteomes" id="UP000032027"/>
    </source>
</evidence>
<proteinExistence type="predicted"/>
<reference evidence="2 3" key="2">
    <citation type="journal article" date="2016" name="ISME J.">
        <title>Physiological and genomic characterization of two novel marine thaumarchaeal strains indicates niche differentiation.</title>
        <authorList>
            <person name="Bayer B."/>
            <person name="Vojvoda J."/>
            <person name="Offre P."/>
            <person name="Alves R.J."/>
            <person name="Elisabeth N.H."/>
            <person name="Garcia J.A."/>
            <person name="Volland J.M."/>
            <person name="Srivastava A."/>
            <person name="Schleper C."/>
            <person name="Herndl G.J."/>
        </authorList>
    </citation>
    <scope>NUCLEOTIDE SEQUENCE [LARGE SCALE GENOMIC DNA]</scope>
    <source>
        <strain evidence="2 3">D3C</strain>
    </source>
</reference>
<feature type="compositionally biased region" description="Basic and acidic residues" evidence="1">
    <location>
        <begin position="11"/>
        <end position="34"/>
    </location>
</feature>
<dbReference type="AlphaFoldDB" id="A0A0C5BX97"/>
<reference evidence="3" key="1">
    <citation type="submission" date="2015-02" db="EMBL/GenBank/DDBJ databases">
        <title>Characterization of two novel Thaumarchaeota isolated from the Northern Adriatic Sea.</title>
        <authorList>
            <person name="Bayer B."/>
            <person name="Vojvoda J."/>
            <person name="Offre P."/>
            <person name="Srivastava A."/>
            <person name="Elisabeth N."/>
            <person name="Garcia J.A.L."/>
            <person name="Schleper C."/>
            <person name="Herndl G.J."/>
        </authorList>
    </citation>
    <scope>NUCLEOTIDE SEQUENCE [LARGE SCALE GENOMIC DNA]</scope>
    <source>
        <strain evidence="3">D3C</strain>
    </source>
</reference>
<accession>A0A0C5BX97</accession>